<dbReference type="InterPro" id="IPR001841">
    <property type="entry name" value="Znf_RING"/>
</dbReference>
<protein>
    <submittedName>
        <fullName evidence="7">Putative phd finger protein 7</fullName>
    </submittedName>
</protein>
<keyword evidence="1" id="KW-0479">Metal-binding</keyword>
<dbReference type="AlphaFoldDB" id="U5EFP2"/>
<evidence type="ECO:0000259" key="6">
    <source>
        <dbReference type="PROSITE" id="PS51805"/>
    </source>
</evidence>
<dbReference type="PANTHER" id="PTHR12420:SF42">
    <property type="entry name" value="G2_M PHASE-SPECIFIC E3 UBIQUITIN-PROTEIN LIGASE"/>
    <property type="match status" value="1"/>
</dbReference>
<dbReference type="SUPFAM" id="SSF57903">
    <property type="entry name" value="FYVE/PHD zinc finger"/>
    <property type="match status" value="1"/>
</dbReference>
<dbReference type="Gene3D" id="3.30.40.10">
    <property type="entry name" value="Zinc/RING finger domain, C3HC4 (zinc finger)"/>
    <property type="match status" value="2"/>
</dbReference>
<evidence type="ECO:0000259" key="5">
    <source>
        <dbReference type="PROSITE" id="PS50089"/>
    </source>
</evidence>
<keyword evidence="3" id="KW-0862">Zinc</keyword>
<proteinExistence type="evidence at transcript level"/>
<keyword evidence="2 4" id="KW-0863">Zinc-finger</keyword>
<dbReference type="PROSITE" id="PS51805">
    <property type="entry name" value="EPHD"/>
    <property type="match status" value="1"/>
</dbReference>
<dbReference type="InterPro" id="IPR013083">
    <property type="entry name" value="Znf_RING/FYVE/PHD"/>
</dbReference>
<dbReference type="EMBL" id="GANO01003757">
    <property type="protein sequence ID" value="JAB56114.1"/>
    <property type="molecule type" value="mRNA"/>
</dbReference>
<dbReference type="GO" id="GO:0008270">
    <property type="term" value="F:zinc ion binding"/>
    <property type="evidence" value="ECO:0007669"/>
    <property type="project" value="UniProtKB-KW"/>
</dbReference>
<reference evidence="7" key="1">
    <citation type="journal article" date="2014" name="Insect Biochem. Mol. Biol.">
        <title>An insight into the sialome of the frog biting fly, Corethrella appendiculata.</title>
        <authorList>
            <person name="Ribeiro J.M.C."/>
            <person name="Chagas A.C."/>
            <person name="Pham V.M."/>
            <person name="Lounibos L.P."/>
            <person name="Calvo E."/>
        </authorList>
    </citation>
    <scope>NUCLEOTIDE SEQUENCE</scope>
    <source>
        <tissue evidence="7">Salivary glands</tissue>
    </source>
</reference>
<dbReference type="InterPro" id="IPR051188">
    <property type="entry name" value="PHD-type_Zinc_Finger"/>
</dbReference>
<evidence type="ECO:0000256" key="2">
    <source>
        <dbReference type="ARBA" id="ARBA00022771"/>
    </source>
</evidence>
<dbReference type="Pfam" id="PF13771">
    <property type="entry name" value="zf-HC5HC2H"/>
    <property type="match status" value="1"/>
</dbReference>
<dbReference type="PANTHER" id="PTHR12420">
    <property type="entry name" value="PHD FINGER PROTEIN"/>
    <property type="match status" value="1"/>
</dbReference>
<dbReference type="InterPro" id="IPR001965">
    <property type="entry name" value="Znf_PHD"/>
</dbReference>
<evidence type="ECO:0000256" key="4">
    <source>
        <dbReference type="PROSITE-ProRule" id="PRU00175"/>
    </source>
</evidence>
<feature type="domain" description="RING-type" evidence="5">
    <location>
        <begin position="136"/>
        <end position="183"/>
    </location>
</feature>
<evidence type="ECO:0000256" key="1">
    <source>
        <dbReference type="ARBA" id="ARBA00022723"/>
    </source>
</evidence>
<evidence type="ECO:0000313" key="7">
    <source>
        <dbReference type="EMBL" id="JAB56114.1"/>
    </source>
</evidence>
<name>U5EFP2_9DIPT</name>
<dbReference type="GO" id="GO:0005634">
    <property type="term" value="C:nucleus"/>
    <property type="evidence" value="ECO:0007669"/>
    <property type="project" value="TreeGrafter"/>
</dbReference>
<accession>U5EFP2</accession>
<feature type="domain" description="PHD-type" evidence="6">
    <location>
        <begin position="1"/>
        <end position="113"/>
    </location>
</feature>
<dbReference type="InterPro" id="IPR011011">
    <property type="entry name" value="Znf_FYVE_PHD"/>
</dbReference>
<dbReference type="SMART" id="SM00249">
    <property type="entry name" value="PHD"/>
    <property type="match status" value="3"/>
</dbReference>
<feature type="non-terminal residue" evidence="7">
    <location>
        <position position="1"/>
    </location>
</feature>
<dbReference type="InterPro" id="IPR034732">
    <property type="entry name" value="EPHD"/>
</dbReference>
<organism evidence="7">
    <name type="scientific">Corethrella appendiculata</name>
    <dbReference type="NCBI Taxonomy" id="1370023"/>
    <lineage>
        <taxon>Eukaryota</taxon>
        <taxon>Metazoa</taxon>
        <taxon>Ecdysozoa</taxon>
        <taxon>Arthropoda</taxon>
        <taxon>Hexapoda</taxon>
        <taxon>Insecta</taxon>
        <taxon>Pterygota</taxon>
        <taxon>Neoptera</taxon>
        <taxon>Endopterygota</taxon>
        <taxon>Diptera</taxon>
        <taxon>Nematocera</taxon>
        <taxon>Culicoidea</taxon>
        <taxon>Chaoboridae</taxon>
        <taxon>Corethrella</taxon>
    </lineage>
</organism>
<sequence length="278" mass="32824">CFICRKKEKNFIRYGKFLVKCKLPVHYFCLLSSVYIPQNGKRDKDGIFRFELQDILDSIKQKFGEKKCYICRRKSAAVKCYVCDNHYHYICGFTNNCLTEFFDEFKSYCSLHVPPPLSSDSSTIIDKYYEFFRKKCWICHEWMLAYNPVTCIEASCCKLGWFHRNCLLKYAFYDGQNMKCPLCFEKSFVDFVLKRGIYIPHRDPIHELYGNYYEDIHKTKCLVKDCKRTDRRTMIGCNVCGNEFGHLHCLGVAGANAKEYLCSKCRDQSFVNLIVPKR</sequence>
<evidence type="ECO:0000256" key="3">
    <source>
        <dbReference type="ARBA" id="ARBA00022833"/>
    </source>
</evidence>
<dbReference type="PROSITE" id="PS50089">
    <property type="entry name" value="ZF_RING_2"/>
    <property type="match status" value="1"/>
</dbReference>